<protein>
    <submittedName>
        <fullName evidence="1">DNA-binding CsgD family transcriptional regulator</fullName>
    </submittedName>
</protein>
<organism evidence="1 2">
    <name type="scientific">Streptomyces eurocidicus</name>
    <name type="common">Streptoverticillium eurocidicus</name>
    <dbReference type="NCBI Taxonomy" id="66423"/>
    <lineage>
        <taxon>Bacteria</taxon>
        <taxon>Bacillati</taxon>
        <taxon>Actinomycetota</taxon>
        <taxon>Actinomycetes</taxon>
        <taxon>Kitasatosporales</taxon>
        <taxon>Streptomycetaceae</taxon>
        <taxon>Streptomyces</taxon>
    </lineage>
</organism>
<sequence length="48" mass="5587">MDHQIREDRKPQGRKRLTAERAAYFQLVQQGYSNKEACRIVGINPRTG</sequence>
<gene>
    <name evidence="1" type="ORF">FHS36_002628</name>
</gene>
<keyword evidence="1" id="KW-0238">DNA-binding</keyword>
<comment type="caution">
    <text evidence="1">The sequence shown here is derived from an EMBL/GenBank/DDBJ whole genome shotgun (WGS) entry which is preliminary data.</text>
</comment>
<name>A0A7W8F2U8_STREU</name>
<reference evidence="1 2" key="1">
    <citation type="submission" date="2020-08" db="EMBL/GenBank/DDBJ databases">
        <title>Genomic Encyclopedia of Type Strains, Phase III (KMG-III): the genomes of soil and plant-associated and newly described type strains.</title>
        <authorList>
            <person name="Whitman W."/>
        </authorList>
    </citation>
    <scope>NUCLEOTIDE SEQUENCE [LARGE SCALE GENOMIC DNA]</scope>
    <source>
        <strain evidence="1 2">CECT 3259</strain>
    </source>
</reference>
<dbReference type="GO" id="GO:0003677">
    <property type="term" value="F:DNA binding"/>
    <property type="evidence" value="ECO:0007669"/>
    <property type="project" value="UniProtKB-KW"/>
</dbReference>
<feature type="non-terminal residue" evidence="1">
    <location>
        <position position="48"/>
    </location>
</feature>
<dbReference type="Proteomes" id="UP000528608">
    <property type="component" value="Unassembled WGS sequence"/>
</dbReference>
<evidence type="ECO:0000313" key="2">
    <source>
        <dbReference type="Proteomes" id="UP000528608"/>
    </source>
</evidence>
<proteinExistence type="predicted"/>
<accession>A0A7W8F2U8</accession>
<dbReference type="AlphaFoldDB" id="A0A7W8F2U8"/>
<dbReference type="EMBL" id="JACHJF010000006">
    <property type="protein sequence ID" value="MBB5119195.1"/>
    <property type="molecule type" value="Genomic_DNA"/>
</dbReference>
<evidence type="ECO:0000313" key="1">
    <source>
        <dbReference type="EMBL" id="MBB5119195.1"/>
    </source>
</evidence>